<evidence type="ECO:0000256" key="6">
    <source>
        <dbReference type="ARBA" id="ARBA00023242"/>
    </source>
</evidence>
<gene>
    <name evidence="9" type="ORF">OFUS_LOCUS13915</name>
</gene>
<reference evidence="9" key="1">
    <citation type="submission" date="2022-03" db="EMBL/GenBank/DDBJ databases">
        <authorList>
            <person name="Martin C."/>
        </authorList>
    </citation>
    <scope>NUCLEOTIDE SEQUENCE</scope>
</reference>
<feature type="compositionally biased region" description="Polar residues" evidence="7">
    <location>
        <begin position="492"/>
        <end position="503"/>
    </location>
</feature>
<feature type="compositionally biased region" description="Basic and acidic residues" evidence="7">
    <location>
        <begin position="37"/>
        <end position="50"/>
    </location>
</feature>
<keyword evidence="4" id="KW-0863">Zinc-finger</keyword>
<proteinExistence type="predicted"/>
<evidence type="ECO:0000256" key="7">
    <source>
        <dbReference type="SAM" id="MobiDB-lite"/>
    </source>
</evidence>
<keyword evidence="5" id="KW-0862">Zinc</keyword>
<name>A0A8S4P5J7_OWEFU</name>
<evidence type="ECO:0000313" key="9">
    <source>
        <dbReference type="EMBL" id="CAH1788366.1"/>
    </source>
</evidence>
<dbReference type="Proteomes" id="UP000749559">
    <property type="component" value="Unassembled WGS sequence"/>
</dbReference>
<keyword evidence="3" id="KW-0677">Repeat</keyword>
<feature type="domain" description="C2H2-type" evidence="8">
    <location>
        <begin position="202"/>
        <end position="224"/>
    </location>
</feature>
<dbReference type="PANTHER" id="PTHR24406">
    <property type="entry name" value="TRANSCRIPTIONAL REPRESSOR CTCFL-RELATED"/>
    <property type="match status" value="1"/>
</dbReference>
<comment type="subcellular location">
    <subcellularLocation>
        <location evidence="1">Nucleus</location>
    </subcellularLocation>
</comment>
<feature type="region of interest" description="Disordered" evidence="7">
    <location>
        <begin position="426"/>
        <end position="456"/>
    </location>
</feature>
<dbReference type="EMBL" id="CAIIXF020000007">
    <property type="protein sequence ID" value="CAH1788366.1"/>
    <property type="molecule type" value="Genomic_DNA"/>
</dbReference>
<feature type="compositionally biased region" description="Polar residues" evidence="7">
    <location>
        <begin position="51"/>
        <end position="61"/>
    </location>
</feature>
<evidence type="ECO:0000256" key="4">
    <source>
        <dbReference type="ARBA" id="ARBA00022771"/>
    </source>
</evidence>
<keyword evidence="10" id="KW-1185">Reference proteome</keyword>
<evidence type="ECO:0000256" key="2">
    <source>
        <dbReference type="ARBA" id="ARBA00022723"/>
    </source>
</evidence>
<dbReference type="InterPro" id="IPR050888">
    <property type="entry name" value="ZnF_C2H2-type_TF"/>
</dbReference>
<keyword evidence="6" id="KW-0539">Nucleus</keyword>
<dbReference type="InterPro" id="IPR013087">
    <property type="entry name" value="Znf_C2H2_type"/>
</dbReference>
<sequence>MDSKEISTDNAETSVNNKATFEDMVKKVLKDIPSTPENDKESKQNEEISKSNKILSQKLSTEPTVSRNFPLMNSILGSPPVMPANHNREMFDPQPHPLKCQICHKICSNSYTFERHKNVHKKNFIPNVSPDVKIRELHDELPEPWRSIFKDAYEKSMTESRARDCKICGKLCAQDWIYIRHVKMHVRLLATEEESGSPQIVCELCGRQCRSFVGLKRHWDQAKHGPYPPSFKDMERAHYQEKSNQDKNKGRRHKPLKEKVPYNGIRCPICGRACRTYEILRRHWVDYQHGNIDKLEKYIIQQAAEAALKEQLDEGRVEQEQASLKEFAEKFNETTEENGSKRPSRGCKYKASYFDENNIENTDDSEAEVPENQNAREAEFREYHTEAPNSNFVYLSNPELEQDIKEEQDIDDEYAEYNKAYESFYEDPDTETSYSQGEENYEVRKDENQQAKPEGQQANAVDLFKTMGETIEKDNSDNPLDFLKNISGLLQNQNGKSEKSSGTLKIKQEKLDDDEQAYVNTGTPQQSNGFRYNSVSLNQFNNDSKNNPSNSEFEAMKNMYETPRVAESCVDNWNADGDNSINDEEADTQDDTTEDDIDQDTDGVEDNADPKDGDFVPSAESEESDIEN</sequence>
<dbReference type="SUPFAM" id="SSF57667">
    <property type="entry name" value="beta-beta-alpha zinc fingers"/>
    <property type="match status" value="1"/>
</dbReference>
<accession>A0A8S4P5J7</accession>
<organism evidence="9 10">
    <name type="scientific">Owenia fusiformis</name>
    <name type="common">Polychaete worm</name>
    <dbReference type="NCBI Taxonomy" id="6347"/>
    <lineage>
        <taxon>Eukaryota</taxon>
        <taxon>Metazoa</taxon>
        <taxon>Spiralia</taxon>
        <taxon>Lophotrochozoa</taxon>
        <taxon>Annelida</taxon>
        <taxon>Polychaeta</taxon>
        <taxon>Sedentaria</taxon>
        <taxon>Canalipalpata</taxon>
        <taxon>Sabellida</taxon>
        <taxon>Oweniida</taxon>
        <taxon>Oweniidae</taxon>
        <taxon>Owenia</taxon>
    </lineage>
</organism>
<feature type="compositionally biased region" description="Acidic residues" evidence="7">
    <location>
        <begin position="581"/>
        <end position="607"/>
    </location>
</feature>
<evidence type="ECO:0000259" key="8">
    <source>
        <dbReference type="PROSITE" id="PS00028"/>
    </source>
</evidence>
<dbReference type="PROSITE" id="PS00028">
    <property type="entry name" value="ZINC_FINGER_C2H2_1"/>
    <property type="match status" value="4"/>
</dbReference>
<comment type="caution">
    <text evidence="9">The sequence shown here is derived from an EMBL/GenBank/DDBJ whole genome shotgun (WGS) entry which is preliminary data.</text>
</comment>
<dbReference type="AlphaFoldDB" id="A0A8S4P5J7"/>
<feature type="domain" description="C2H2-type" evidence="8">
    <location>
        <begin position="165"/>
        <end position="185"/>
    </location>
</feature>
<protein>
    <recommendedName>
        <fullName evidence="8">C2H2-type domain-containing protein</fullName>
    </recommendedName>
</protein>
<dbReference type="InterPro" id="IPR036236">
    <property type="entry name" value="Znf_C2H2_sf"/>
</dbReference>
<dbReference type="GO" id="GO:0005634">
    <property type="term" value="C:nucleus"/>
    <property type="evidence" value="ECO:0007669"/>
    <property type="project" value="UniProtKB-SubCell"/>
</dbReference>
<feature type="domain" description="C2H2-type" evidence="8">
    <location>
        <begin position="100"/>
        <end position="120"/>
    </location>
</feature>
<dbReference type="Gene3D" id="3.30.160.60">
    <property type="entry name" value="Classic Zinc Finger"/>
    <property type="match status" value="1"/>
</dbReference>
<feature type="region of interest" description="Disordered" evidence="7">
    <location>
        <begin position="29"/>
        <end position="61"/>
    </location>
</feature>
<feature type="domain" description="C2H2-type" evidence="8">
    <location>
        <begin position="267"/>
        <end position="289"/>
    </location>
</feature>
<feature type="compositionally biased region" description="Polar residues" evidence="7">
    <location>
        <begin position="518"/>
        <end position="552"/>
    </location>
</feature>
<dbReference type="SMART" id="SM00355">
    <property type="entry name" value="ZnF_C2H2"/>
    <property type="match status" value="4"/>
</dbReference>
<keyword evidence="2" id="KW-0479">Metal-binding</keyword>
<feature type="region of interest" description="Disordered" evidence="7">
    <location>
        <begin position="492"/>
        <end position="628"/>
    </location>
</feature>
<evidence type="ECO:0000256" key="5">
    <source>
        <dbReference type="ARBA" id="ARBA00022833"/>
    </source>
</evidence>
<dbReference type="GO" id="GO:0008270">
    <property type="term" value="F:zinc ion binding"/>
    <property type="evidence" value="ECO:0007669"/>
    <property type="project" value="UniProtKB-KW"/>
</dbReference>
<evidence type="ECO:0000256" key="3">
    <source>
        <dbReference type="ARBA" id="ARBA00022737"/>
    </source>
</evidence>
<evidence type="ECO:0000313" key="10">
    <source>
        <dbReference type="Proteomes" id="UP000749559"/>
    </source>
</evidence>
<evidence type="ECO:0000256" key="1">
    <source>
        <dbReference type="ARBA" id="ARBA00004123"/>
    </source>
</evidence>